<keyword evidence="7" id="KW-0256">Endoplasmic reticulum</keyword>
<feature type="transmembrane region" description="Helical" evidence="7">
    <location>
        <begin position="195"/>
        <end position="217"/>
    </location>
</feature>
<dbReference type="Proteomes" id="UP001479436">
    <property type="component" value="Unassembled WGS sequence"/>
</dbReference>
<evidence type="ECO:0000256" key="1">
    <source>
        <dbReference type="ARBA" id="ARBA00004127"/>
    </source>
</evidence>
<keyword evidence="9" id="KW-1185">Reference proteome</keyword>
<dbReference type="PANTHER" id="PTHR13148:SF0">
    <property type="entry name" value="POST-GPI ATTACHMENT TO PROTEINS FACTOR 3"/>
    <property type="match status" value="1"/>
</dbReference>
<name>A0ABR2WHW0_9FUNG</name>
<evidence type="ECO:0000256" key="6">
    <source>
        <dbReference type="ARBA" id="ARBA00023136"/>
    </source>
</evidence>
<evidence type="ECO:0000256" key="3">
    <source>
        <dbReference type="ARBA" id="ARBA00022692"/>
    </source>
</evidence>
<dbReference type="EMBL" id="JASJQH010001578">
    <property type="protein sequence ID" value="KAK9761088.1"/>
    <property type="molecule type" value="Genomic_DNA"/>
</dbReference>
<reference evidence="8 9" key="1">
    <citation type="submission" date="2023-04" db="EMBL/GenBank/DDBJ databases">
        <title>Genome of Basidiobolus ranarum AG-B5.</title>
        <authorList>
            <person name="Stajich J.E."/>
            <person name="Carter-House D."/>
            <person name="Gryganskyi A."/>
        </authorList>
    </citation>
    <scope>NUCLEOTIDE SEQUENCE [LARGE SCALE GENOMIC DNA]</scope>
    <source>
        <strain evidence="8 9">AG-B5</strain>
    </source>
</reference>
<comment type="caution">
    <text evidence="7">Lacks conserved residue(s) required for the propagation of feature annotation.</text>
</comment>
<keyword evidence="2 7" id="KW-0337">GPI-anchor biosynthesis</keyword>
<feature type="transmembrane region" description="Helical" evidence="7">
    <location>
        <begin position="9"/>
        <end position="26"/>
    </location>
</feature>
<dbReference type="PROSITE" id="PS51257">
    <property type="entry name" value="PROKAR_LIPOPROTEIN"/>
    <property type="match status" value="1"/>
</dbReference>
<evidence type="ECO:0000256" key="2">
    <source>
        <dbReference type="ARBA" id="ARBA00022502"/>
    </source>
</evidence>
<gene>
    <name evidence="8" type="ORF">K7432_014267</name>
</gene>
<dbReference type="InterPro" id="IPR007217">
    <property type="entry name" value="Per1-like"/>
</dbReference>
<sequence length="315" mass="36428">MIKRLGRQIVVLILLIGLIACVYGSYGDSQPAFTECVEDCERGICAVNPTLPLSLRLTLWTCLDDCKYNCMQQITESAAKSGEQIVQYYGKWPFIRIFGLQEPASVVFSILNGWAHWHHWNAIKIRVPDQYFLKPFYFGYAIVGMNAWLWSSVFHSRDTSLTEKLDYFSAALTILYGLFLSVLRVTHTVTRKRQLFIGILHIIPFLLHISYLSFYHFDYDYNMKANVGIGILHNISWSILAINSPGHPYRWRPVVSALLLTMAMSLELFDFPPIFKVFDAHSLWHAATVPIICYWYTFLIEDACWDTPRLHPKNK</sequence>
<feature type="transmembrane region" description="Helical" evidence="7">
    <location>
        <begin position="136"/>
        <end position="155"/>
    </location>
</feature>
<comment type="function">
    <text evidence="7">Involved in the lipid remodeling steps of GPI-anchor maturation.</text>
</comment>
<keyword evidence="5 7" id="KW-1133">Transmembrane helix</keyword>
<proteinExistence type="inferred from homology"/>
<evidence type="ECO:0000256" key="7">
    <source>
        <dbReference type="RuleBase" id="RU365066"/>
    </source>
</evidence>
<keyword evidence="6 7" id="KW-0472">Membrane</keyword>
<keyword evidence="3 7" id="KW-0812">Transmembrane</keyword>
<feature type="transmembrane region" description="Helical" evidence="7">
    <location>
        <begin position="283"/>
        <end position="305"/>
    </location>
</feature>
<evidence type="ECO:0000313" key="9">
    <source>
        <dbReference type="Proteomes" id="UP001479436"/>
    </source>
</evidence>
<keyword evidence="4" id="KW-0732">Signal</keyword>
<accession>A0ABR2WHW0</accession>
<feature type="transmembrane region" description="Helical" evidence="7">
    <location>
        <begin position="167"/>
        <end position="183"/>
    </location>
</feature>
<protein>
    <recommendedName>
        <fullName evidence="7">Post-GPI attachment to proteins factor 3</fullName>
    </recommendedName>
</protein>
<dbReference type="Pfam" id="PF04080">
    <property type="entry name" value="Per1"/>
    <property type="match status" value="1"/>
</dbReference>
<organism evidence="8 9">
    <name type="scientific">Basidiobolus ranarum</name>
    <dbReference type="NCBI Taxonomy" id="34480"/>
    <lineage>
        <taxon>Eukaryota</taxon>
        <taxon>Fungi</taxon>
        <taxon>Fungi incertae sedis</taxon>
        <taxon>Zoopagomycota</taxon>
        <taxon>Entomophthoromycotina</taxon>
        <taxon>Basidiobolomycetes</taxon>
        <taxon>Basidiobolales</taxon>
        <taxon>Basidiobolaceae</taxon>
        <taxon>Basidiobolus</taxon>
    </lineage>
</organism>
<dbReference type="PANTHER" id="PTHR13148">
    <property type="entry name" value="PER1-RELATED"/>
    <property type="match status" value="1"/>
</dbReference>
<evidence type="ECO:0000256" key="4">
    <source>
        <dbReference type="ARBA" id="ARBA00022729"/>
    </source>
</evidence>
<comment type="caution">
    <text evidence="8">The sequence shown here is derived from an EMBL/GenBank/DDBJ whole genome shotgun (WGS) entry which is preliminary data.</text>
</comment>
<comment type="subcellular location">
    <subcellularLocation>
        <location evidence="1">Endomembrane system</location>
        <topology evidence="1">Multi-pass membrane protein</topology>
    </subcellularLocation>
    <subcellularLocation>
        <location evidence="7">Endoplasmic reticulum membrane</location>
        <topology evidence="7">Multi-pass membrane protein</topology>
    </subcellularLocation>
</comment>
<evidence type="ECO:0000313" key="8">
    <source>
        <dbReference type="EMBL" id="KAK9761088.1"/>
    </source>
</evidence>
<comment type="similarity">
    <text evidence="7">Belongs to the PGAP3 family.</text>
</comment>
<evidence type="ECO:0000256" key="5">
    <source>
        <dbReference type="ARBA" id="ARBA00022989"/>
    </source>
</evidence>